<feature type="region of interest" description="Disordered" evidence="7">
    <location>
        <begin position="376"/>
        <end position="406"/>
    </location>
</feature>
<dbReference type="Gene3D" id="3.10.390.10">
    <property type="entry name" value="SAND domain-like"/>
    <property type="match status" value="1"/>
</dbReference>
<keyword evidence="1" id="KW-0479">Metal-binding</keyword>
<dbReference type="OrthoDB" id="5792412at2759"/>
<dbReference type="Pfam" id="PF25892">
    <property type="entry name" value="Spe-44"/>
    <property type="match status" value="1"/>
</dbReference>
<dbReference type="PANTHER" id="PTHR10417:SF4">
    <property type="entry name" value="SAND DOMAIN-CONTAINING PROTEIN-RELATED"/>
    <property type="match status" value="1"/>
</dbReference>
<keyword evidence="10" id="KW-1185">Reference proteome</keyword>
<keyword evidence="2" id="KW-0862">Zinc</keyword>
<dbReference type="EMBL" id="JABEBT010000078">
    <property type="protein sequence ID" value="KAF7633359.1"/>
    <property type="molecule type" value="Genomic_DNA"/>
</dbReference>
<dbReference type="AlphaFoldDB" id="A0A8S9ZJ70"/>
<dbReference type="SUPFAM" id="SSF63763">
    <property type="entry name" value="SAND domain-like"/>
    <property type="match status" value="1"/>
</dbReference>
<evidence type="ECO:0000256" key="3">
    <source>
        <dbReference type="ARBA" id="ARBA00023015"/>
    </source>
</evidence>
<evidence type="ECO:0000256" key="5">
    <source>
        <dbReference type="ARBA" id="ARBA00023163"/>
    </source>
</evidence>
<feature type="domain" description="SAND" evidence="8">
    <location>
        <begin position="132"/>
        <end position="214"/>
    </location>
</feature>
<dbReference type="PROSITE" id="PS50864">
    <property type="entry name" value="SAND"/>
    <property type="match status" value="1"/>
</dbReference>
<keyword evidence="3" id="KW-0805">Transcription regulation</keyword>
<dbReference type="InterPro" id="IPR010919">
    <property type="entry name" value="SAND-like_dom_sf"/>
</dbReference>
<sequence>MDCLDNINSETKQINISTNNNSNIFQFSRNEQLKTEEFIEFEENKKQNNFSESLNFEENINGNGVENRELNGIEEENVYNTNNNYILQQNFQGEFDNQQKQSSRPSSSSFCWPKEECSTTTINTLDAGDDLPPNEELLGAPVHEIRCGLLTGKLHMIRFTCPGIHRKCVEFDGKLISPRQFTIKAEKDKQKDWKGSIRLGKHNLRTLMEMKTLDFYEHETNCSLKCQSRNYIKNRKEGNGINNEMTIINNNTNNNDNNINGGFNELIEINDSIKSIPSSSACSSATSTRKSSTVLEEFVCQTVPPIYSSDTQNNQLNNFDYLNEIKEENTEMTQKLLFSSSPTTIIPSTSSTVFSSSNIIPSSNELINSNNLKQQKIKGGGGESSSSRINLEGINKTNNKSTPIPPLENNLTSQETALALLLQSIQTSIILEQQQKVVNQQQNNNILTQLLSTLNNCGGSNGNGGGGGITNSGILLPTNSSLFTNKNLLNGNNNNNGIEKLLAAAALFPQLQQQQQQKTPLKYSEQSTVISNLTNIRKNMEENSVMFWSQMRNMGLLDDMLKTLSDTLERLKQIYLTGGNAVSEEFAAKRLSGVALALDLCSLFGEKIHSRYIQATLESTLISKELLELQRKQDEQKRKLENAKRKSQVFDQILKNGGTTTTLISNHSSSSTKNNENGTPEIKKLHLNI</sequence>
<protein>
    <submittedName>
        <fullName evidence="9">SAND domain-containing protein</fullName>
    </submittedName>
</protein>
<keyword evidence="4" id="KW-0238">DNA-binding</keyword>
<evidence type="ECO:0000256" key="6">
    <source>
        <dbReference type="ARBA" id="ARBA00023242"/>
    </source>
</evidence>
<evidence type="ECO:0000256" key="2">
    <source>
        <dbReference type="ARBA" id="ARBA00022833"/>
    </source>
</evidence>
<dbReference type="InterPro" id="IPR059099">
    <property type="entry name" value="GMEB1/2/Spe-44_dom"/>
</dbReference>
<gene>
    <name evidence="9" type="ORF">Mgra_00007240</name>
</gene>
<dbReference type="GO" id="GO:0003677">
    <property type="term" value="F:DNA binding"/>
    <property type="evidence" value="ECO:0007669"/>
    <property type="project" value="UniProtKB-KW"/>
</dbReference>
<dbReference type="GO" id="GO:0046872">
    <property type="term" value="F:metal ion binding"/>
    <property type="evidence" value="ECO:0007669"/>
    <property type="project" value="UniProtKB-KW"/>
</dbReference>
<comment type="caution">
    <text evidence="9">The sequence shown here is derived from an EMBL/GenBank/DDBJ whole genome shotgun (WGS) entry which is preliminary data.</text>
</comment>
<accession>A0A8S9ZJ70</accession>
<keyword evidence="6" id="KW-0539">Nucleus</keyword>
<dbReference type="InterPro" id="IPR000770">
    <property type="entry name" value="SAND_dom"/>
</dbReference>
<reference evidence="9" key="1">
    <citation type="journal article" date="2020" name="Ecol. Evol.">
        <title>Genome structure and content of the rice root-knot nematode (Meloidogyne graminicola).</title>
        <authorList>
            <person name="Phan N.T."/>
            <person name="Danchin E.G.J."/>
            <person name="Klopp C."/>
            <person name="Perfus-Barbeoch L."/>
            <person name="Kozlowski D.K."/>
            <person name="Koutsovoulos G.D."/>
            <person name="Lopez-Roques C."/>
            <person name="Bouchez O."/>
            <person name="Zahm M."/>
            <person name="Besnard G."/>
            <person name="Bellafiore S."/>
        </authorList>
    </citation>
    <scope>NUCLEOTIDE SEQUENCE</scope>
    <source>
        <strain evidence="9">VN-18</strain>
    </source>
</reference>
<proteinExistence type="predicted"/>
<evidence type="ECO:0000256" key="1">
    <source>
        <dbReference type="ARBA" id="ARBA00022723"/>
    </source>
</evidence>
<evidence type="ECO:0000256" key="7">
    <source>
        <dbReference type="SAM" id="MobiDB-lite"/>
    </source>
</evidence>
<dbReference type="Pfam" id="PF01342">
    <property type="entry name" value="SAND"/>
    <property type="match status" value="1"/>
</dbReference>
<name>A0A8S9ZJ70_9BILA</name>
<evidence type="ECO:0000313" key="10">
    <source>
        <dbReference type="Proteomes" id="UP000605970"/>
    </source>
</evidence>
<dbReference type="PANTHER" id="PTHR10417">
    <property type="entry name" value="GLUCOCORTICOID MODULATORY ELEMENT-BINDING PROTEIN"/>
    <property type="match status" value="1"/>
</dbReference>
<dbReference type="Proteomes" id="UP000605970">
    <property type="component" value="Unassembled WGS sequence"/>
</dbReference>
<evidence type="ECO:0000259" key="8">
    <source>
        <dbReference type="PROSITE" id="PS50864"/>
    </source>
</evidence>
<organism evidence="9 10">
    <name type="scientific">Meloidogyne graminicola</name>
    <dbReference type="NCBI Taxonomy" id="189291"/>
    <lineage>
        <taxon>Eukaryota</taxon>
        <taxon>Metazoa</taxon>
        <taxon>Ecdysozoa</taxon>
        <taxon>Nematoda</taxon>
        <taxon>Chromadorea</taxon>
        <taxon>Rhabditida</taxon>
        <taxon>Tylenchina</taxon>
        <taxon>Tylenchomorpha</taxon>
        <taxon>Tylenchoidea</taxon>
        <taxon>Meloidogynidae</taxon>
        <taxon>Meloidogyninae</taxon>
        <taxon>Meloidogyne</taxon>
    </lineage>
</organism>
<keyword evidence="5" id="KW-0804">Transcription</keyword>
<evidence type="ECO:0000256" key="4">
    <source>
        <dbReference type="ARBA" id="ARBA00023125"/>
    </source>
</evidence>
<evidence type="ECO:0000313" key="9">
    <source>
        <dbReference type="EMBL" id="KAF7633359.1"/>
    </source>
</evidence>
<dbReference type="SMART" id="SM00258">
    <property type="entry name" value="SAND"/>
    <property type="match status" value="1"/>
</dbReference>